<name>A0A176S331_9GAMM</name>
<dbReference type="Proteomes" id="UP000076962">
    <property type="component" value="Unassembled WGS sequence"/>
</dbReference>
<keyword evidence="2" id="KW-1185">Reference proteome</keyword>
<dbReference type="AlphaFoldDB" id="A0A176S331"/>
<dbReference type="EMBL" id="LUTY01000901">
    <property type="protein sequence ID" value="OAD22511.1"/>
    <property type="molecule type" value="Genomic_DNA"/>
</dbReference>
<protein>
    <submittedName>
        <fullName evidence="1">Uncharacterized protein</fullName>
    </submittedName>
</protein>
<proteinExistence type="predicted"/>
<organism evidence="1 2">
    <name type="scientific">Candidatus Thiomargarita nelsonii</name>
    <dbReference type="NCBI Taxonomy" id="1003181"/>
    <lineage>
        <taxon>Bacteria</taxon>
        <taxon>Pseudomonadati</taxon>
        <taxon>Pseudomonadota</taxon>
        <taxon>Gammaproteobacteria</taxon>
        <taxon>Thiotrichales</taxon>
        <taxon>Thiotrichaceae</taxon>
        <taxon>Thiomargarita</taxon>
    </lineage>
</organism>
<gene>
    <name evidence="1" type="ORF">THIOM_001682</name>
</gene>
<sequence>MFGCALCCFILSKPPGISYFFAPMKNGVAVVCCTGIPPFGMNINIYPCLA</sequence>
<evidence type="ECO:0000313" key="1">
    <source>
        <dbReference type="EMBL" id="OAD22511.1"/>
    </source>
</evidence>
<evidence type="ECO:0000313" key="2">
    <source>
        <dbReference type="Proteomes" id="UP000076962"/>
    </source>
</evidence>
<accession>A0A176S331</accession>
<reference evidence="1 2" key="1">
    <citation type="submission" date="2016-05" db="EMBL/GenBank/DDBJ databases">
        <title>Single-cell genome of chain-forming Candidatus Thiomargarita nelsonii and comparison to other large sulfur-oxidizing bacteria.</title>
        <authorList>
            <person name="Winkel M."/>
            <person name="Salman V."/>
            <person name="Woyke T."/>
            <person name="Schulz-Vogt H."/>
            <person name="Richter M."/>
            <person name="Flood B."/>
            <person name="Bailey J."/>
            <person name="Amann R."/>
            <person name="Mussmann M."/>
        </authorList>
    </citation>
    <scope>NUCLEOTIDE SEQUENCE [LARGE SCALE GENOMIC DNA]</scope>
    <source>
        <strain evidence="1 2">THI036</strain>
    </source>
</reference>
<comment type="caution">
    <text evidence="1">The sequence shown here is derived from an EMBL/GenBank/DDBJ whole genome shotgun (WGS) entry which is preliminary data.</text>
</comment>